<dbReference type="GO" id="GO:1903724">
    <property type="term" value="P:positive regulation of centriole elongation"/>
    <property type="evidence" value="ECO:0007669"/>
    <property type="project" value="TreeGrafter"/>
</dbReference>
<evidence type="ECO:0000256" key="2">
    <source>
        <dbReference type="SAM" id="MobiDB-lite"/>
    </source>
</evidence>
<dbReference type="AlphaFoldDB" id="A0A4Z2FSX1"/>
<dbReference type="InterPro" id="IPR000008">
    <property type="entry name" value="C2_dom"/>
</dbReference>
<dbReference type="CDD" id="cd00030">
    <property type="entry name" value="C2"/>
    <property type="match status" value="1"/>
</dbReference>
<evidence type="ECO:0000313" key="5">
    <source>
        <dbReference type="Proteomes" id="UP000314294"/>
    </source>
</evidence>
<dbReference type="GO" id="GO:0022027">
    <property type="term" value="P:interkinetic nuclear migration"/>
    <property type="evidence" value="ECO:0007669"/>
    <property type="project" value="TreeGrafter"/>
</dbReference>
<protein>
    <submittedName>
        <fullName evidence="4">Centrosomal protein</fullName>
    </submittedName>
</protein>
<proteinExistence type="predicted"/>
<feature type="region of interest" description="Disordered" evidence="2">
    <location>
        <begin position="782"/>
        <end position="805"/>
    </location>
</feature>
<evidence type="ECO:0000256" key="1">
    <source>
        <dbReference type="SAM" id="Coils"/>
    </source>
</evidence>
<dbReference type="OrthoDB" id="332250at2759"/>
<dbReference type="InterPro" id="IPR022136">
    <property type="entry name" value="DUF3668"/>
</dbReference>
<dbReference type="Pfam" id="PF12416">
    <property type="entry name" value="DUF3668"/>
    <property type="match status" value="1"/>
</dbReference>
<sequence>MSLENDAKLHQPSPDRFRAKKAPPRHGPPAVSELLPDRLQASLVPDQGYHQVGPAELCCDMFFLSVTVAFATKLEQLVPSTVKLSGEEPGFFFYYSLLGNDITSEPFASLLRPDFEPERASVRIRSSKKVLQSFLSQQPSLQIHLCRGNHSLGSTDVTLSALGGAAVDLDNMAATVEGAFVLRPSKRSKMAAPPLHADLQPTVGVAVTLRREDVTAQSLGTKEVPSDAPQRPPAPPSVPPPAPPSVPPPAPPSSHTESEAESLLEELHRGKEPPAALLPGDLELPVQQPTGGGASSVSVSAPKVSIPSSAHHYCFSLDLRSLRNLSQTHAIAATLRYSYQFFGSAAPIMTGPPVELQRSSEASLPQSYCAFDFAALPQQLEDTFLRVPLVVEVWHRDSSSGDHLIGRASVQLSRLLSSERTGLASSTGEPGWRRSHRDRIPVEPTQRPSEPVAELSYVATLEDLGLVRARDVVVVDESSQSVPVAPALEPPPHPAAPGPIVAPPLGPEDPAPSRDTQEYRTALELELWKEEQEDLFDDQLRRKELSHMKALAEEWRRRDREREAVVKKKEVEYNQLEEQLQKTLSDLEAREKHLAAAELETQRLQKDLRAEHSLTQRELQESSRRLQQDCDHRVALEGDKARLMEEERARLLQQITDGESRYRQLEKEFHLYREQQSARPEVRLQSEVNLLSLEKVELERKLESTTKSKLHYKQQWGRALKELARFKQREQESAVTRLKKQQAELEAMRLRYLATEQKEAVHQERRELDDIRNQLNRLKQQEDRIDPASSAGGPAPSQSLTEGADEHLSRLLEERDTLLRTGVYTHEDRIISELNRQIQDSMRTIGTQ</sequence>
<organism evidence="4 5">
    <name type="scientific">Liparis tanakae</name>
    <name type="common">Tanaka's snailfish</name>
    <dbReference type="NCBI Taxonomy" id="230148"/>
    <lineage>
        <taxon>Eukaryota</taxon>
        <taxon>Metazoa</taxon>
        <taxon>Chordata</taxon>
        <taxon>Craniata</taxon>
        <taxon>Vertebrata</taxon>
        <taxon>Euteleostomi</taxon>
        <taxon>Actinopterygii</taxon>
        <taxon>Neopterygii</taxon>
        <taxon>Teleostei</taxon>
        <taxon>Neoteleostei</taxon>
        <taxon>Acanthomorphata</taxon>
        <taxon>Eupercaria</taxon>
        <taxon>Perciformes</taxon>
        <taxon>Cottioidei</taxon>
        <taxon>Cottales</taxon>
        <taxon>Liparidae</taxon>
        <taxon>Liparis</taxon>
    </lineage>
</organism>
<accession>A0A4Z2FSX1</accession>
<dbReference type="InterPro" id="IPR039893">
    <property type="entry name" value="CEP120-like"/>
</dbReference>
<feature type="domain" description="C2" evidence="3">
    <location>
        <begin position="291"/>
        <end position="425"/>
    </location>
</feature>
<comment type="caution">
    <text evidence="4">The sequence shown here is derived from an EMBL/GenBank/DDBJ whole genome shotgun (WGS) entry which is preliminary data.</text>
</comment>
<dbReference type="Proteomes" id="UP000314294">
    <property type="component" value="Unassembled WGS sequence"/>
</dbReference>
<keyword evidence="1" id="KW-0175">Coiled coil</keyword>
<dbReference type="EMBL" id="SRLO01000915">
    <property type="protein sequence ID" value="TNN44259.1"/>
    <property type="molecule type" value="Genomic_DNA"/>
</dbReference>
<feature type="compositionally biased region" description="Pro residues" evidence="2">
    <location>
        <begin position="230"/>
        <end position="252"/>
    </location>
</feature>
<dbReference type="PROSITE" id="PS50004">
    <property type="entry name" value="C2"/>
    <property type="match status" value="1"/>
</dbReference>
<feature type="region of interest" description="Disordered" evidence="2">
    <location>
        <begin position="216"/>
        <end position="297"/>
    </location>
</feature>
<dbReference type="PANTHER" id="PTHR21574">
    <property type="entry name" value="CENTROSOMAL PROTEIN OF 120 KDA"/>
    <property type="match status" value="1"/>
</dbReference>
<keyword evidence="5" id="KW-1185">Reference proteome</keyword>
<feature type="compositionally biased region" description="Pro residues" evidence="2">
    <location>
        <begin position="488"/>
        <end position="510"/>
    </location>
</feature>
<feature type="region of interest" description="Disordered" evidence="2">
    <location>
        <begin position="419"/>
        <end position="451"/>
    </location>
</feature>
<gene>
    <name evidence="4" type="primary">CEP120</name>
    <name evidence="4" type="ORF">EYF80_045542</name>
</gene>
<feature type="region of interest" description="Disordered" evidence="2">
    <location>
        <begin position="483"/>
        <end position="517"/>
    </location>
</feature>
<evidence type="ECO:0000313" key="4">
    <source>
        <dbReference type="EMBL" id="TNN44259.1"/>
    </source>
</evidence>
<feature type="compositionally biased region" description="Polar residues" evidence="2">
    <location>
        <begin position="419"/>
        <end position="428"/>
    </location>
</feature>
<name>A0A4Z2FSX1_9TELE</name>
<feature type="compositionally biased region" description="Low complexity" evidence="2">
    <location>
        <begin position="787"/>
        <end position="797"/>
    </location>
</feature>
<feature type="coiled-coil region" evidence="1">
    <location>
        <begin position="566"/>
        <end position="607"/>
    </location>
</feature>
<reference evidence="4 5" key="1">
    <citation type="submission" date="2019-03" db="EMBL/GenBank/DDBJ databases">
        <title>First draft genome of Liparis tanakae, snailfish: a comprehensive survey of snailfish specific genes.</title>
        <authorList>
            <person name="Kim W."/>
            <person name="Song I."/>
            <person name="Jeong J.-H."/>
            <person name="Kim D."/>
            <person name="Kim S."/>
            <person name="Ryu S."/>
            <person name="Song J.Y."/>
            <person name="Lee S.K."/>
        </authorList>
    </citation>
    <scope>NUCLEOTIDE SEQUENCE [LARGE SCALE GENOMIC DNA]</scope>
    <source>
        <tissue evidence="4">Muscle</tissue>
    </source>
</reference>
<feature type="compositionally biased region" description="Basic and acidic residues" evidence="2">
    <location>
        <begin position="1"/>
        <end position="17"/>
    </location>
</feature>
<feature type="region of interest" description="Disordered" evidence="2">
    <location>
        <begin position="1"/>
        <end position="32"/>
    </location>
</feature>
<evidence type="ECO:0000259" key="3">
    <source>
        <dbReference type="PROSITE" id="PS50004"/>
    </source>
</evidence>
<dbReference type="GO" id="GO:0005813">
    <property type="term" value="C:centrosome"/>
    <property type="evidence" value="ECO:0007669"/>
    <property type="project" value="TreeGrafter"/>
</dbReference>
<dbReference type="PANTHER" id="PTHR21574:SF0">
    <property type="entry name" value="CENTROSOMAL PROTEIN OF 120 KDA"/>
    <property type="match status" value="1"/>
</dbReference>
<feature type="coiled-coil region" evidence="1">
    <location>
        <begin position="648"/>
        <end position="781"/>
    </location>
</feature>